<keyword evidence="3 5" id="KW-0863">Zinc-finger</keyword>
<dbReference type="PROSITE" id="PS50119">
    <property type="entry name" value="ZF_BBOX"/>
    <property type="match status" value="1"/>
</dbReference>
<keyword evidence="10" id="KW-1185">Reference proteome</keyword>
<dbReference type="Pfam" id="PF00097">
    <property type="entry name" value="zf-C3HC4"/>
    <property type="match status" value="1"/>
</dbReference>
<evidence type="ECO:0000259" key="8">
    <source>
        <dbReference type="PROSITE" id="PS50119"/>
    </source>
</evidence>
<dbReference type="InterPro" id="IPR000315">
    <property type="entry name" value="Znf_B-box"/>
</dbReference>
<dbReference type="SMART" id="SM00184">
    <property type="entry name" value="RING"/>
    <property type="match status" value="1"/>
</dbReference>
<evidence type="ECO:0000256" key="3">
    <source>
        <dbReference type="ARBA" id="ARBA00022771"/>
    </source>
</evidence>
<protein>
    <submittedName>
        <fullName evidence="9">RING finger nhl-1 isoform X1</fullName>
    </submittedName>
</protein>
<dbReference type="InterPro" id="IPR013083">
    <property type="entry name" value="Znf_RING/FYVE/PHD"/>
</dbReference>
<dbReference type="Proteomes" id="UP000276133">
    <property type="component" value="Unassembled WGS sequence"/>
</dbReference>
<evidence type="ECO:0000256" key="1">
    <source>
        <dbReference type="ARBA" id="ARBA00008518"/>
    </source>
</evidence>
<comment type="caution">
    <text evidence="9">The sequence shown here is derived from an EMBL/GenBank/DDBJ whole genome shotgun (WGS) entry which is preliminary data.</text>
</comment>
<evidence type="ECO:0000256" key="4">
    <source>
        <dbReference type="ARBA" id="ARBA00022833"/>
    </source>
</evidence>
<dbReference type="PROSITE" id="PS00518">
    <property type="entry name" value="ZF_RING_1"/>
    <property type="match status" value="1"/>
</dbReference>
<dbReference type="PROSITE" id="PS50089">
    <property type="entry name" value="ZF_RING_2"/>
    <property type="match status" value="1"/>
</dbReference>
<proteinExistence type="inferred from homology"/>
<comment type="similarity">
    <text evidence="1">Belongs to the TRIM/RBCC family.</text>
</comment>
<dbReference type="Gene3D" id="3.30.40.10">
    <property type="entry name" value="Zinc/RING finger domain, C3HC4 (zinc finger)"/>
    <property type="match status" value="1"/>
</dbReference>
<feature type="domain" description="B box-type" evidence="8">
    <location>
        <begin position="108"/>
        <end position="155"/>
    </location>
</feature>
<keyword evidence="4" id="KW-0862">Zinc</keyword>
<feature type="coiled-coil region" evidence="6">
    <location>
        <begin position="224"/>
        <end position="282"/>
    </location>
</feature>
<dbReference type="PANTHER" id="PTHR24103">
    <property type="entry name" value="E3 UBIQUITIN-PROTEIN LIGASE TRIM"/>
    <property type="match status" value="1"/>
</dbReference>
<evidence type="ECO:0000313" key="10">
    <source>
        <dbReference type="Proteomes" id="UP000276133"/>
    </source>
</evidence>
<keyword evidence="6" id="KW-0175">Coiled coil</keyword>
<dbReference type="OrthoDB" id="5951542at2759"/>
<evidence type="ECO:0000256" key="5">
    <source>
        <dbReference type="PROSITE-ProRule" id="PRU00024"/>
    </source>
</evidence>
<feature type="domain" description="RING-type" evidence="7">
    <location>
        <begin position="43"/>
        <end position="82"/>
    </location>
</feature>
<dbReference type="AlphaFoldDB" id="A0A3M7SLQ6"/>
<dbReference type="SUPFAM" id="SSF57850">
    <property type="entry name" value="RING/U-box"/>
    <property type="match status" value="1"/>
</dbReference>
<dbReference type="InterPro" id="IPR050143">
    <property type="entry name" value="TRIM/RBCC"/>
</dbReference>
<evidence type="ECO:0000259" key="7">
    <source>
        <dbReference type="PROSITE" id="PS50089"/>
    </source>
</evidence>
<dbReference type="InterPro" id="IPR017907">
    <property type="entry name" value="Znf_RING_CS"/>
</dbReference>
<reference evidence="9 10" key="1">
    <citation type="journal article" date="2018" name="Sci. Rep.">
        <title>Genomic signatures of local adaptation to the degree of environmental predictability in rotifers.</title>
        <authorList>
            <person name="Franch-Gras L."/>
            <person name="Hahn C."/>
            <person name="Garcia-Roger E.M."/>
            <person name="Carmona M.J."/>
            <person name="Serra M."/>
            <person name="Gomez A."/>
        </authorList>
    </citation>
    <scope>NUCLEOTIDE SEQUENCE [LARGE SCALE GENOMIC DNA]</scope>
    <source>
        <strain evidence="9">HYR1</strain>
    </source>
</reference>
<accession>A0A3M7SLQ6</accession>
<name>A0A3M7SLQ6_BRAPC</name>
<evidence type="ECO:0000313" key="9">
    <source>
        <dbReference type="EMBL" id="RNA36741.1"/>
    </source>
</evidence>
<gene>
    <name evidence="9" type="ORF">BpHYR1_002255</name>
</gene>
<evidence type="ECO:0000256" key="2">
    <source>
        <dbReference type="ARBA" id="ARBA00022723"/>
    </source>
</evidence>
<dbReference type="InterPro" id="IPR001841">
    <property type="entry name" value="Znf_RING"/>
</dbReference>
<dbReference type="GO" id="GO:0008270">
    <property type="term" value="F:zinc ion binding"/>
    <property type="evidence" value="ECO:0007669"/>
    <property type="project" value="UniProtKB-KW"/>
</dbReference>
<keyword evidence="2" id="KW-0479">Metal-binding</keyword>
<dbReference type="Gene3D" id="3.10.20.90">
    <property type="entry name" value="Phosphatidylinositol 3-kinase Catalytic Subunit, Chain A, domain 1"/>
    <property type="match status" value="1"/>
</dbReference>
<dbReference type="STRING" id="10195.A0A3M7SLQ6"/>
<sequence>MSGVSINLDKSIQEPLPSKASINLNASSKKMININSFLDELKCPICLELFQNARTLKCQHSFCSKCLEPLVKERIFSCPQCRNSCYYDAIDKIPKNSLLSNLVENIKLTKAACPQCKELTELVICEHCSQIFCDSCQQKHMESTLEKLDNRLVTMETLPKIVETLKSNIDKAEQDTMLKVVSHMEKLQSQILQLWQARKYTLIDEIRRFYKTKTEEIDMADFRLKVMTRTINEMNERKNKLESSFGALTTNCKSTGKFYTELAQFEQDLTKLESKFREAFSNFNINNDELKLQFNQLDNFKLLESILKNVKLIVADHSEEMVLDNFANPTKCAVLNQIQIGDYFGNSALVSLDAGKNETIENLKQKIKFLLGVEPKNINLINKKTNQKLDDKLVLVFKDGNVYAKQEGSDSPTDQDQVELFVSYKCHSLN</sequence>
<evidence type="ECO:0000256" key="6">
    <source>
        <dbReference type="SAM" id="Coils"/>
    </source>
</evidence>
<organism evidence="9 10">
    <name type="scientific">Brachionus plicatilis</name>
    <name type="common">Marine rotifer</name>
    <name type="synonym">Brachionus muelleri</name>
    <dbReference type="NCBI Taxonomy" id="10195"/>
    <lineage>
        <taxon>Eukaryota</taxon>
        <taxon>Metazoa</taxon>
        <taxon>Spiralia</taxon>
        <taxon>Gnathifera</taxon>
        <taxon>Rotifera</taxon>
        <taxon>Eurotatoria</taxon>
        <taxon>Monogononta</taxon>
        <taxon>Pseudotrocha</taxon>
        <taxon>Ploima</taxon>
        <taxon>Brachionidae</taxon>
        <taxon>Brachionus</taxon>
    </lineage>
</organism>
<dbReference type="InterPro" id="IPR018957">
    <property type="entry name" value="Znf_C3HC4_RING-type"/>
</dbReference>
<dbReference type="EMBL" id="REGN01001131">
    <property type="protein sequence ID" value="RNA36741.1"/>
    <property type="molecule type" value="Genomic_DNA"/>
</dbReference>